<feature type="binding site" evidence="10">
    <location>
        <position position="47"/>
    </location>
    <ligand>
        <name>iminosuccinate</name>
        <dbReference type="ChEBI" id="CHEBI:77875"/>
    </ligand>
</feature>
<gene>
    <name evidence="10" type="primary">nadA</name>
    <name evidence="11" type="ORF">MSHOH_1972</name>
</gene>
<evidence type="ECO:0000256" key="8">
    <source>
        <dbReference type="ARBA" id="ARBA00023004"/>
    </source>
</evidence>
<comment type="catalytic activity">
    <reaction evidence="10">
        <text>iminosuccinate + dihydroxyacetone phosphate = quinolinate + phosphate + 2 H2O + H(+)</text>
        <dbReference type="Rhea" id="RHEA:25888"/>
        <dbReference type="ChEBI" id="CHEBI:15377"/>
        <dbReference type="ChEBI" id="CHEBI:15378"/>
        <dbReference type="ChEBI" id="CHEBI:29959"/>
        <dbReference type="ChEBI" id="CHEBI:43474"/>
        <dbReference type="ChEBI" id="CHEBI:57642"/>
        <dbReference type="ChEBI" id="CHEBI:77875"/>
        <dbReference type="EC" id="2.5.1.72"/>
    </reaction>
</comment>
<dbReference type="FunFam" id="3.40.50.10800:FF:000003">
    <property type="entry name" value="Quinolinate synthase A"/>
    <property type="match status" value="1"/>
</dbReference>
<dbReference type="EC" id="2.5.1.72" evidence="2 10"/>
<feature type="binding site" evidence="10">
    <location>
        <position position="135"/>
    </location>
    <ligand>
        <name>iminosuccinate</name>
        <dbReference type="ChEBI" id="CHEBI:77875"/>
    </ligand>
</feature>
<evidence type="ECO:0000256" key="7">
    <source>
        <dbReference type="ARBA" id="ARBA00022723"/>
    </source>
</evidence>
<keyword evidence="4 10" id="KW-0963">Cytoplasm</keyword>
<dbReference type="GO" id="GO:0051539">
    <property type="term" value="F:4 iron, 4 sulfur cluster binding"/>
    <property type="evidence" value="ECO:0007669"/>
    <property type="project" value="UniProtKB-KW"/>
</dbReference>
<proteinExistence type="inferred from homology"/>
<reference evidence="11 12" key="1">
    <citation type="submission" date="2014-07" db="EMBL/GenBank/DDBJ databases">
        <title>Methanogenic archaea and the global carbon cycle.</title>
        <authorList>
            <person name="Henriksen J.R."/>
            <person name="Luke J."/>
            <person name="Reinhart S."/>
            <person name="Benedict M.N."/>
            <person name="Youngblut N.D."/>
            <person name="Metcalf M.E."/>
            <person name="Whitaker R.J."/>
            <person name="Metcalf W.W."/>
        </authorList>
    </citation>
    <scope>NUCLEOTIDE SEQUENCE [LARGE SCALE GENOMIC DNA]</scope>
    <source>
        <strain evidence="11 12">HB-1</strain>
    </source>
</reference>
<keyword evidence="5 10" id="KW-0662">Pyridine nucleotide biosynthesis</keyword>
<dbReference type="GO" id="GO:0005737">
    <property type="term" value="C:cytoplasm"/>
    <property type="evidence" value="ECO:0007669"/>
    <property type="project" value="UniProtKB-SubCell"/>
</dbReference>
<feature type="binding site" evidence="10">
    <location>
        <position position="177"/>
    </location>
    <ligand>
        <name>[4Fe-4S] cluster</name>
        <dbReference type="ChEBI" id="CHEBI:49883"/>
    </ligand>
</feature>
<keyword evidence="9 10" id="KW-0411">Iron-sulfur</keyword>
<dbReference type="HOGENOM" id="CLU_047382_0_0_2"/>
<evidence type="ECO:0000256" key="10">
    <source>
        <dbReference type="HAMAP-Rule" id="MF_00568"/>
    </source>
</evidence>
<dbReference type="NCBIfam" id="TIGR00550">
    <property type="entry name" value="nadA"/>
    <property type="match status" value="1"/>
</dbReference>
<evidence type="ECO:0000256" key="5">
    <source>
        <dbReference type="ARBA" id="ARBA00022642"/>
    </source>
</evidence>
<comment type="pathway">
    <text evidence="1 10">Cofactor biosynthesis; NAD(+) biosynthesis; quinolinate from iminoaspartate: step 1/1.</text>
</comment>
<dbReference type="AlphaFoldDB" id="A0A0E3WU87"/>
<feature type="binding site" evidence="10">
    <location>
        <begin position="118"/>
        <end position="120"/>
    </location>
    <ligand>
        <name>iminosuccinate</name>
        <dbReference type="ChEBI" id="CHEBI:77875"/>
    </ligand>
</feature>
<dbReference type="NCBIfam" id="NF006878">
    <property type="entry name" value="PRK09375.1-2"/>
    <property type="match status" value="1"/>
</dbReference>
<keyword evidence="3 10" id="KW-0004">4Fe-4S</keyword>
<dbReference type="GO" id="GO:0008987">
    <property type="term" value="F:quinolinate synthetase A activity"/>
    <property type="evidence" value="ECO:0007669"/>
    <property type="project" value="UniProtKB-UniRule"/>
</dbReference>
<dbReference type="HAMAP" id="MF_00568">
    <property type="entry name" value="NadA_type2"/>
    <property type="match status" value="1"/>
</dbReference>
<dbReference type="Proteomes" id="UP000033101">
    <property type="component" value="Chromosome"/>
</dbReference>
<comment type="cofactor">
    <cofactor evidence="10">
        <name>[4Fe-4S] cluster</name>
        <dbReference type="ChEBI" id="CHEBI:49883"/>
    </cofactor>
    <text evidence="10">Binds 1 [4Fe-4S] cluster per subunit.</text>
</comment>
<evidence type="ECO:0000313" key="12">
    <source>
        <dbReference type="Proteomes" id="UP000033101"/>
    </source>
</evidence>
<dbReference type="KEGG" id="mhor:MSHOH_1972"/>
<dbReference type="Pfam" id="PF02445">
    <property type="entry name" value="NadA"/>
    <property type="match status" value="1"/>
</dbReference>
<dbReference type="InterPro" id="IPR003473">
    <property type="entry name" value="NadA"/>
</dbReference>
<feature type="binding site" evidence="10">
    <location>
        <position position="220"/>
    </location>
    <ligand>
        <name>iminosuccinate</name>
        <dbReference type="ChEBI" id="CHEBI:77875"/>
    </ligand>
</feature>
<keyword evidence="6 10" id="KW-0808">Transferase</keyword>
<dbReference type="GO" id="GO:0034628">
    <property type="term" value="P:'de novo' NAD+ biosynthetic process from L-aspartate"/>
    <property type="evidence" value="ECO:0007669"/>
    <property type="project" value="TreeGrafter"/>
</dbReference>
<feature type="binding site" evidence="10">
    <location>
        <position position="92"/>
    </location>
    <ligand>
        <name>[4Fe-4S] cluster</name>
        <dbReference type="ChEBI" id="CHEBI:49883"/>
    </ligand>
</feature>
<evidence type="ECO:0000256" key="6">
    <source>
        <dbReference type="ARBA" id="ARBA00022679"/>
    </source>
</evidence>
<evidence type="ECO:0000256" key="2">
    <source>
        <dbReference type="ARBA" id="ARBA00012669"/>
    </source>
</evidence>
<dbReference type="Gene3D" id="3.40.50.10800">
    <property type="entry name" value="NadA-like"/>
    <property type="match status" value="3"/>
</dbReference>
<dbReference type="PATRIC" id="fig|1434110.4.peg.2512"/>
<evidence type="ECO:0000256" key="1">
    <source>
        <dbReference type="ARBA" id="ARBA00005065"/>
    </source>
</evidence>
<keyword evidence="12" id="KW-1185">Reference proteome</keyword>
<dbReference type="SUPFAM" id="SSF142754">
    <property type="entry name" value="NadA-like"/>
    <property type="match status" value="1"/>
</dbReference>
<dbReference type="UniPathway" id="UPA00253">
    <property type="reaction ID" value="UER00327"/>
</dbReference>
<evidence type="ECO:0000313" key="11">
    <source>
        <dbReference type="EMBL" id="AKB78455.1"/>
    </source>
</evidence>
<dbReference type="InterPro" id="IPR023066">
    <property type="entry name" value="Quinolinate_synth_type2"/>
</dbReference>
<sequence length="310" mass="34860">MKNGVVMEDQLIIEEIKRLKEERNAIILSHFYTRREVQEVADFVGDSLSLCRAAVNSKADVIVFAGVHFMAESASILSPEKLVLLPVPDAGCPMADMVTVKALREEKEKHPDAAVVCYVNSSAAVKAESNICCTSANAVNVVNSIKNREIIFVPDKNLGAFVSLHTNKKIHLWPGFCHVHDNISEDDIHNLQNLHPDAEFLAHPECRPEVLRLADHILSTTGIVKLVEKSGSREFIIGTEKELFEKLKRKHPNKKFYPPSEKARCYNMKKITLESILNSLENMEYEVNVPEHIRVKAKKALDRMIEIDGS</sequence>
<dbReference type="GO" id="GO:0046872">
    <property type="term" value="F:metal ion binding"/>
    <property type="evidence" value="ECO:0007669"/>
    <property type="project" value="UniProtKB-KW"/>
</dbReference>
<comment type="subcellular location">
    <subcellularLocation>
        <location evidence="10">Cytoplasm</location>
    </subcellularLocation>
</comment>
<dbReference type="PANTHER" id="PTHR30573">
    <property type="entry name" value="QUINOLINATE SYNTHETASE A"/>
    <property type="match status" value="1"/>
</dbReference>
<evidence type="ECO:0000256" key="3">
    <source>
        <dbReference type="ARBA" id="ARBA00022485"/>
    </source>
</evidence>
<organism evidence="11 12">
    <name type="scientific">Methanosarcina horonobensis HB-1 = JCM 15518</name>
    <dbReference type="NCBI Taxonomy" id="1434110"/>
    <lineage>
        <taxon>Archaea</taxon>
        <taxon>Methanobacteriati</taxon>
        <taxon>Methanobacteriota</taxon>
        <taxon>Stenosarchaea group</taxon>
        <taxon>Methanomicrobia</taxon>
        <taxon>Methanosarcinales</taxon>
        <taxon>Methanosarcinaceae</taxon>
        <taxon>Methanosarcina</taxon>
    </lineage>
</organism>
<name>A0A0E3WU87_9EURY</name>
<evidence type="ECO:0000256" key="9">
    <source>
        <dbReference type="ARBA" id="ARBA00023014"/>
    </source>
</evidence>
<protein>
    <recommendedName>
        <fullName evidence="2 10">Quinolinate synthase</fullName>
        <ecNumber evidence="2 10">2.5.1.72</ecNumber>
    </recommendedName>
</protein>
<dbReference type="InterPro" id="IPR036094">
    <property type="entry name" value="NadA_sf"/>
</dbReference>
<comment type="function">
    <text evidence="10">Catalyzes the condensation of iminoaspartate with dihydroxyacetone phosphate to form quinolinate.</text>
</comment>
<dbReference type="STRING" id="1434110.MSHOH_1972"/>
<feature type="binding site" evidence="10">
    <location>
        <position position="30"/>
    </location>
    <ligand>
        <name>iminosuccinate</name>
        <dbReference type="ChEBI" id="CHEBI:77875"/>
    </ligand>
</feature>
<keyword evidence="8 10" id="KW-0408">Iron</keyword>
<keyword evidence="7 10" id="KW-0479">Metal-binding</keyword>
<comment type="similarity">
    <text evidence="10">Belongs to the quinolinate synthase family. Type 2 subfamily.</text>
</comment>
<feature type="binding site" evidence="10">
    <location>
        <begin position="203"/>
        <end position="205"/>
    </location>
    <ligand>
        <name>iminosuccinate</name>
        <dbReference type="ChEBI" id="CHEBI:77875"/>
    </ligand>
</feature>
<accession>A0A0E3WU87</accession>
<evidence type="ECO:0000256" key="4">
    <source>
        <dbReference type="ARBA" id="ARBA00022490"/>
    </source>
</evidence>
<dbReference type="EMBL" id="CP009516">
    <property type="protein sequence ID" value="AKB78455.1"/>
    <property type="molecule type" value="Genomic_DNA"/>
</dbReference>
<dbReference type="PANTHER" id="PTHR30573:SF0">
    <property type="entry name" value="QUINOLINATE SYNTHASE, CHLOROPLASTIC"/>
    <property type="match status" value="1"/>
</dbReference>
<feature type="binding site" evidence="10">
    <location>
        <position position="265"/>
    </location>
    <ligand>
        <name>[4Fe-4S] cluster</name>
        <dbReference type="ChEBI" id="CHEBI:49883"/>
    </ligand>
</feature>